<reference evidence="2" key="2">
    <citation type="journal article" date="2023" name="IMA Fungus">
        <title>Comparative genomic study of the Penicillium genus elucidates a diverse pangenome and 15 lateral gene transfer events.</title>
        <authorList>
            <person name="Petersen C."/>
            <person name="Sorensen T."/>
            <person name="Nielsen M.R."/>
            <person name="Sondergaard T.E."/>
            <person name="Sorensen J.L."/>
            <person name="Fitzpatrick D.A."/>
            <person name="Frisvad J.C."/>
            <person name="Nielsen K.L."/>
        </authorList>
    </citation>
    <scope>NUCLEOTIDE SEQUENCE</scope>
    <source>
        <strain evidence="2">IBT 34128</strain>
    </source>
</reference>
<comment type="caution">
    <text evidence="2">The sequence shown here is derived from an EMBL/GenBank/DDBJ whole genome shotgun (WGS) entry which is preliminary data.</text>
</comment>
<protein>
    <recommendedName>
        <fullName evidence="4">Coenzyme Q-binding protein COQ10 START domain-containing protein</fullName>
    </recommendedName>
</protein>
<evidence type="ECO:0000256" key="1">
    <source>
        <dbReference type="SAM" id="MobiDB-lite"/>
    </source>
</evidence>
<gene>
    <name evidence="2" type="ORF">NUU61_000754</name>
</gene>
<dbReference type="RefSeq" id="XP_056516187.1">
    <property type="nucleotide sequence ID" value="XM_056651337.1"/>
</dbReference>
<feature type="region of interest" description="Disordered" evidence="1">
    <location>
        <begin position="61"/>
        <end position="88"/>
    </location>
</feature>
<dbReference type="AlphaFoldDB" id="A0A9W9GBI7"/>
<dbReference type="EMBL" id="JAPMSZ010000001">
    <property type="protein sequence ID" value="KAJ5114995.1"/>
    <property type="molecule type" value="Genomic_DNA"/>
</dbReference>
<reference evidence="2" key="1">
    <citation type="submission" date="2022-11" db="EMBL/GenBank/DDBJ databases">
        <authorList>
            <person name="Petersen C."/>
        </authorList>
    </citation>
    <scope>NUCLEOTIDE SEQUENCE</scope>
    <source>
        <strain evidence="2">IBT 34128</strain>
    </source>
</reference>
<dbReference type="CDD" id="cd07822">
    <property type="entry name" value="SRPBCC_4"/>
    <property type="match status" value="1"/>
</dbReference>
<dbReference type="InterPro" id="IPR023393">
    <property type="entry name" value="START-like_dom_sf"/>
</dbReference>
<dbReference type="InterPro" id="IPR019587">
    <property type="entry name" value="Polyketide_cyclase/dehydratase"/>
</dbReference>
<dbReference type="SUPFAM" id="SSF55961">
    <property type="entry name" value="Bet v1-like"/>
    <property type="match status" value="1"/>
</dbReference>
<dbReference type="Proteomes" id="UP001141434">
    <property type="component" value="Unassembled WGS sequence"/>
</dbReference>
<dbReference type="GeneID" id="81390505"/>
<dbReference type="Pfam" id="PF10604">
    <property type="entry name" value="Polyketide_cyc2"/>
    <property type="match status" value="1"/>
</dbReference>
<evidence type="ECO:0000313" key="2">
    <source>
        <dbReference type="EMBL" id="KAJ5114995.1"/>
    </source>
</evidence>
<dbReference type="OrthoDB" id="509124at2759"/>
<evidence type="ECO:0000313" key="3">
    <source>
        <dbReference type="Proteomes" id="UP001141434"/>
    </source>
</evidence>
<feature type="compositionally biased region" description="Polar residues" evidence="1">
    <location>
        <begin position="61"/>
        <end position="84"/>
    </location>
</feature>
<accession>A0A9W9GBI7</accession>
<organism evidence="2 3">
    <name type="scientific">Penicillium alfredii</name>
    <dbReference type="NCBI Taxonomy" id="1506179"/>
    <lineage>
        <taxon>Eukaryota</taxon>
        <taxon>Fungi</taxon>
        <taxon>Dikarya</taxon>
        <taxon>Ascomycota</taxon>
        <taxon>Pezizomycotina</taxon>
        <taxon>Eurotiomycetes</taxon>
        <taxon>Eurotiomycetidae</taxon>
        <taxon>Eurotiales</taxon>
        <taxon>Aspergillaceae</taxon>
        <taxon>Penicillium</taxon>
    </lineage>
</organism>
<evidence type="ECO:0008006" key="4">
    <source>
        <dbReference type="Google" id="ProtNLM"/>
    </source>
</evidence>
<name>A0A9W9GBI7_9EURO</name>
<sequence>MTTLNDPTNAARDTPNIPATDATLHIGSSIFIAAPSTKVWSALTDTSTWPSWNSFVPRVTIRSQPDTPLPNENDSNHQTSSPSLSPVLRNGTRLTFHVRMDPTSTSTKPQAASDVQLMVVDYEAPNPETGTVGRIVWAADFDAPGAMAPSLLTAERVHEVRGMEAQVGWLVYVVRWMYGTKLQQNFELWVQDLKTFVEGQDSSS</sequence>
<dbReference type="Gene3D" id="3.30.530.20">
    <property type="match status" value="1"/>
</dbReference>
<proteinExistence type="predicted"/>
<keyword evidence="3" id="KW-1185">Reference proteome</keyword>